<accession>A0A0F9GJR8</accession>
<evidence type="ECO:0000256" key="1">
    <source>
        <dbReference type="SAM" id="Coils"/>
    </source>
</evidence>
<feature type="region of interest" description="Disordered" evidence="2">
    <location>
        <begin position="574"/>
        <end position="637"/>
    </location>
</feature>
<gene>
    <name evidence="3" type="ORF">LCGC14_2175110</name>
</gene>
<dbReference type="AlphaFoldDB" id="A0A0F9GJR8"/>
<proteinExistence type="predicted"/>
<dbReference type="EMBL" id="LAZR01028169">
    <property type="protein sequence ID" value="KKL63437.1"/>
    <property type="molecule type" value="Genomic_DNA"/>
</dbReference>
<evidence type="ECO:0000256" key="2">
    <source>
        <dbReference type="SAM" id="MobiDB-lite"/>
    </source>
</evidence>
<feature type="compositionally biased region" description="Basic residues" evidence="2">
    <location>
        <begin position="615"/>
        <end position="637"/>
    </location>
</feature>
<feature type="compositionally biased region" description="Basic residues" evidence="2">
    <location>
        <begin position="574"/>
        <end position="585"/>
    </location>
</feature>
<feature type="coiled-coil region" evidence="1">
    <location>
        <begin position="191"/>
        <end position="245"/>
    </location>
</feature>
<feature type="non-terminal residue" evidence="3">
    <location>
        <position position="637"/>
    </location>
</feature>
<keyword evidence="1" id="KW-0175">Coiled coil</keyword>
<feature type="non-terminal residue" evidence="3">
    <location>
        <position position="1"/>
    </location>
</feature>
<feature type="compositionally biased region" description="Basic residues" evidence="2">
    <location>
        <begin position="592"/>
        <end position="607"/>
    </location>
</feature>
<evidence type="ECO:0000313" key="3">
    <source>
        <dbReference type="EMBL" id="KKL63437.1"/>
    </source>
</evidence>
<organism evidence="3">
    <name type="scientific">marine sediment metagenome</name>
    <dbReference type="NCBI Taxonomy" id="412755"/>
    <lineage>
        <taxon>unclassified sequences</taxon>
        <taxon>metagenomes</taxon>
        <taxon>ecological metagenomes</taxon>
    </lineage>
</organism>
<protein>
    <submittedName>
        <fullName evidence="3">Uncharacterized protein</fullName>
    </submittedName>
</protein>
<name>A0A0F9GJR8_9ZZZZ</name>
<comment type="caution">
    <text evidence="3">The sequence shown here is derived from an EMBL/GenBank/DDBJ whole genome shotgun (WGS) entry which is preliminary data.</text>
</comment>
<reference evidence="3" key="1">
    <citation type="journal article" date="2015" name="Nature">
        <title>Complex archaea that bridge the gap between prokaryotes and eukaryotes.</title>
        <authorList>
            <person name="Spang A."/>
            <person name="Saw J.H."/>
            <person name="Jorgensen S.L."/>
            <person name="Zaremba-Niedzwiedzka K."/>
            <person name="Martijn J."/>
            <person name="Lind A.E."/>
            <person name="van Eijk R."/>
            <person name="Schleper C."/>
            <person name="Guy L."/>
            <person name="Ettema T.J."/>
        </authorList>
    </citation>
    <scope>NUCLEOTIDE SEQUENCE</scope>
</reference>
<sequence length="637" mass="70543">NARVAPVPSPSLKSISSIFLSPKDERAVLCPCSTDWCPASMYDEVKGLSLLAIKAPAPEIKPSITTGILLEAQAKQTPAIAPISKPPTLLRISKPSFLSGLCKAKALFMITALLFKDSSSSPVPLPVTRAAFKPLTAATIARLGLTAEQILEIEPGAREREARTVPAPRRLQIFEKGVRVFEGTRTPTFKELRLKAEARKAKKEAEKKKRERRATISPAEKQTLIEQLDVRANTLFNKINRTSQEELEFAKVKTALVGLRAGKSFVDFGKDIQKLFKDVPAVVKKAPVLLKPPKITILAPGELKERRKAQLLAIKQQIEGVGKGAAGFLDSISDSLNRARAGDPLAVTTLAGDAVSIALINLIPFGKVKAVSKLKDPKAIIRGVGLSVADLRKARVVTAVTQTTNFKRFVRVTRKAGQSFGVAVDKKGNLIAFVGRGKNVQATVLPKTLLNVPKNTTTFTQAQLKVLSKRVGVAVNERGLPIVFTGKNASQKASTLRKAVTTARDKAIAKQLDKLVLAKAKKARLKELSPRQRKISQLRFKREQAQLRRAEKRDALKKKIRLKVKKKVVAPVKRVGRKAKRKVKKKFEPAVRRVKRKFKRKKKPKTKKQLEREAKKKKREQRKEFRRVKKLLAKREK</sequence>